<dbReference type="GO" id="GO:0008139">
    <property type="term" value="F:nuclear localization sequence binding"/>
    <property type="evidence" value="ECO:0007669"/>
    <property type="project" value="UniProtKB-ARBA"/>
</dbReference>
<evidence type="ECO:0000313" key="13">
    <source>
        <dbReference type="Proteomes" id="UP001497644"/>
    </source>
</evidence>
<dbReference type="InterPro" id="IPR047243">
    <property type="entry name" value="RING-H2_BRAP2"/>
</dbReference>
<evidence type="ECO:0000256" key="7">
    <source>
        <dbReference type="PROSITE-ProRule" id="PRU00502"/>
    </source>
</evidence>
<evidence type="ECO:0000256" key="3">
    <source>
        <dbReference type="ARBA" id="ARBA00022553"/>
    </source>
</evidence>
<keyword evidence="3" id="KW-0597">Phosphoprotein</keyword>
<dbReference type="GO" id="GO:0007265">
    <property type="term" value="P:Ras protein signal transduction"/>
    <property type="evidence" value="ECO:0007669"/>
    <property type="project" value="TreeGrafter"/>
</dbReference>
<evidence type="ECO:0000313" key="12">
    <source>
        <dbReference type="EMBL" id="CAL1678569.1"/>
    </source>
</evidence>
<dbReference type="InterPro" id="IPR001841">
    <property type="entry name" value="Znf_RING"/>
</dbReference>
<keyword evidence="13" id="KW-1185">Reference proteome</keyword>
<keyword evidence="8" id="KW-0175">Coiled coil</keyword>
<evidence type="ECO:0000256" key="4">
    <source>
        <dbReference type="ARBA" id="ARBA00022723"/>
    </source>
</evidence>
<feature type="coiled-coil region" evidence="8">
    <location>
        <begin position="423"/>
        <end position="517"/>
    </location>
</feature>
<feature type="compositionally biased region" description="Low complexity" evidence="9">
    <location>
        <begin position="57"/>
        <end position="81"/>
    </location>
</feature>
<reference evidence="12" key="1">
    <citation type="submission" date="2024-04" db="EMBL/GenBank/DDBJ databases">
        <authorList>
            <consortium name="Molecular Ecology Group"/>
        </authorList>
    </citation>
    <scope>NUCLEOTIDE SEQUENCE</scope>
</reference>
<organism evidence="12 13">
    <name type="scientific">Lasius platythorax</name>
    <dbReference type="NCBI Taxonomy" id="488582"/>
    <lineage>
        <taxon>Eukaryota</taxon>
        <taxon>Metazoa</taxon>
        <taxon>Ecdysozoa</taxon>
        <taxon>Arthropoda</taxon>
        <taxon>Hexapoda</taxon>
        <taxon>Insecta</taxon>
        <taxon>Pterygota</taxon>
        <taxon>Neoptera</taxon>
        <taxon>Endopterygota</taxon>
        <taxon>Hymenoptera</taxon>
        <taxon>Apocrita</taxon>
        <taxon>Aculeata</taxon>
        <taxon>Formicoidea</taxon>
        <taxon>Formicidae</taxon>
        <taxon>Formicinae</taxon>
        <taxon>Lasius</taxon>
        <taxon>Lasius</taxon>
    </lineage>
</organism>
<dbReference type="InterPro" id="IPR011422">
    <property type="entry name" value="BRAP2/ETP1_RRM"/>
</dbReference>
<evidence type="ECO:0000256" key="8">
    <source>
        <dbReference type="SAM" id="Coils"/>
    </source>
</evidence>
<dbReference type="GO" id="GO:0005737">
    <property type="term" value="C:cytoplasm"/>
    <property type="evidence" value="ECO:0007669"/>
    <property type="project" value="UniProtKB-SubCell"/>
</dbReference>
<dbReference type="Pfam" id="PF02148">
    <property type="entry name" value="zf-UBP"/>
    <property type="match status" value="1"/>
</dbReference>
<evidence type="ECO:0000256" key="9">
    <source>
        <dbReference type="SAM" id="MobiDB-lite"/>
    </source>
</evidence>
<feature type="compositionally biased region" description="Low complexity" evidence="9">
    <location>
        <begin position="550"/>
        <end position="559"/>
    </location>
</feature>
<comment type="subcellular location">
    <subcellularLocation>
        <location evidence="1">Cytoplasm</location>
    </subcellularLocation>
</comment>
<dbReference type="CDD" id="cd16457">
    <property type="entry name" value="RING-H2_BRAP2"/>
    <property type="match status" value="1"/>
</dbReference>
<dbReference type="PANTHER" id="PTHR24007:SF7">
    <property type="entry name" value="BRCA1-ASSOCIATED PROTEIN"/>
    <property type="match status" value="1"/>
</dbReference>
<dbReference type="GO" id="GO:0061630">
    <property type="term" value="F:ubiquitin protein ligase activity"/>
    <property type="evidence" value="ECO:0007669"/>
    <property type="project" value="TreeGrafter"/>
</dbReference>
<dbReference type="SMART" id="SM00184">
    <property type="entry name" value="RING"/>
    <property type="match status" value="1"/>
</dbReference>
<dbReference type="PROSITE" id="PS50089">
    <property type="entry name" value="ZF_RING_2"/>
    <property type="match status" value="1"/>
</dbReference>
<evidence type="ECO:0000256" key="6">
    <source>
        <dbReference type="ARBA" id="ARBA00022833"/>
    </source>
</evidence>
<dbReference type="GO" id="GO:0008270">
    <property type="term" value="F:zinc ion binding"/>
    <property type="evidence" value="ECO:0007669"/>
    <property type="project" value="UniProtKB-KW"/>
</dbReference>
<keyword evidence="5 7" id="KW-0863">Zinc-finger</keyword>
<keyword evidence="2" id="KW-0963">Cytoplasm</keyword>
<dbReference type="Pfam" id="PF07576">
    <property type="entry name" value="BRAP2"/>
    <property type="match status" value="1"/>
</dbReference>
<feature type="region of interest" description="Disordered" evidence="9">
    <location>
        <begin position="536"/>
        <end position="568"/>
    </location>
</feature>
<feature type="region of interest" description="Disordered" evidence="9">
    <location>
        <begin position="56"/>
        <end position="89"/>
    </location>
</feature>
<dbReference type="FunFam" id="3.30.40.10:FF:000206">
    <property type="entry name" value="BRCA1-associated protein isoform X1"/>
    <property type="match status" value="1"/>
</dbReference>
<dbReference type="GO" id="GO:0016567">
    <property type="term" value="P:protein ubiquitination"/>
    <property type="evidence" value="ECO:0007669"/>
    <property type="project" value="TreeGrafter"/>
</dbReference>
<dbReference type="Gene3D" id="1.20.5.1160">
    <property type="entry name" value="Vasodilator-stimulated phosphoprotein"/>
    <property type="match status" value="1"/>
</dbReference>
<dbReference type="SUPFAM" id="SSF57850">
    <property type="entry name" value="RING/U-box"/>
    <property type="match status" value="2"/>
</dbReference>
<accession>A0AAV2NGJ0</accession>
<dbReference type="Gene3D" id="3.30.40.10">
    <property type="entry name" value="Zinc/RING finger domain, C3HC4 (zinc finger)"/>
    <property type="match status" value="2"/>
</dbReference>
<evidence type="ECO:0000259" key="10">
    <source>
        <dbReference type="PROSITE" id="PS50089"/>
    </source>
</evidence>
<protein>
    <recommendedName>
        <fullName evidence="14">BRCA1-associated protein</fullName>
    </recommendedName>
</protein>
<dbReference type="PANTHER" id="PTHR24007">
    <property type="entry name" value="BRCA1-ASSOCIATED PROTEIN"/>
    <property type="match status" value="1"/>
</dbReference>
<name>A0AAV2NGJ0_9HYME</name>
<evidence type="ECO:0008006" key="14">
    <source>
        <dbReference type="Google" id="ProtNLM"/>
    </source>
</evidence>
<keyword evidence="6" id="KW-0862">Zinc</keyword>
<dbReference type="InterPro" id="IPR013083">
    <property type="entry name" value="Znf_RING/FYVE/PHD"/>
</dbReference>
<dbReference type="SMART" id="SM00290">
    <property type="entry name" value="ZnF_UBP"/>
    <property type="match status" value="1"/>
</dbReference>
<sequence>MNSSAVLVSLCVIRIEICDPESEETNSEHTMAARKMRGCRESRNISVATYTNVTENTTPLLSSQSTSKSHLSSRSNSEETSFGNSNHTVGSGEISELGAASSTSPDQISFISGNPFVEVTKGILHLFKEDELTEMHCAADRSHTICILSVPATMTCHDLLTFTAACHQNIQHFRILKDGSPNQYMALITFRSSSAASEFYETFNGAPYNSLEPEVVCHLVFVSRVEVGDNGMPLSGHTELPSCPVCLERMDESVDGILTILCNHTFHSSCLVKWGDTSCPICRYAQTPEPLADSRCMECVSDASTDALWICLICGHVGCSRYHQGHAFEHYRDTHHCYAMQLGNNRVWDYVGDNFVHRLLQDKDGKMVEGGHSAAKSEGAAVEEKVDSVQLEFTYLLTSQLETQRQYFEERLSRSEQRSMADINELRDKLGEVFEENSQFKKQFATLNRDKQTLEKRLQHSTNKLAQVQAELTEEKDLRKALQLNQTSWQIKYKKLQDELSELKTTKETELTDLKEQIRDLMFFLDAQKQIEESADRDEIAAGRIVIPPSSKNGKSSGSRGHKGHKRH</sequence>
<evidence type="ECO:0000256" key="1">
    <source>
        <dbReference type="ARBA" id="ARBA00004496"/>
    </source>
</evidence>
<dbReference type="SUPFAM" id="SSF54928">
    <property type="entry name" value="RNA-binding domain, RBD"/>
    <property type="match status" value="1"/>
</dbReference>
<dbReference type="Pfam" id="PF13639">
    <property type="entry name" value="zf-RING_2"/>
    <property type="match status" value="1"/>
</dbReference>
<feature type="domain" description="RING-type" evidence="10">
    <location>
        <begin position="243"/>
        <end position="283"/>
    </location>
</feature>
<dbReference type="InterPro" id="IPR035979">
    <property type="entry name" value="RBD_domain_sf"/>
</dbReference>
<dbReference type="InterPro" id="IPR001607">
    <property type="entry name" value="Znf_UBP"/>
</dbReference>
<gene>
    <name evidence="12" type="ORF">LPLAT_LOCUS4393</name>
</gene>
<dbReference type="GO" id="GO:0003676">
    <property type="term" value="F:nucleic acid binding"/>
    <property type="evidence" value="ECO:0007669"/>
    <property type="project" value="InterPro"/>
</dbReference>
<proteinExistence type="predicted"/>
<evidence type="ECO:0000259" key="11">
    <source>
        <dbReference type="PROSITE" id="PS50271"/>
    </source>
</evidence>
<dbReference type="PROSITE" id="PS50271">
    <property type="entry name" value="ZF_UBP"/>
    <property type="match status" value="1"/>
</dbReference>
<evidence type="ECO:0000256" key="5">
    <source>
        <dbReference type="ARBA" id="ARBA00022771"/>
    </source>
</evidence>
<keyword evidence="4" id="KW-0479">Metal-binding</keyword>
<dbReference type="Proteomes" id="UP001497644">
    <property type="component" value="Chromosome 14"/>
</dbReference>
<evidence type="ECO:0000256" key="2">
    <source>
        <dbReference type="ARBA" id="ARBA00022490"/>
    </source>
</evidence>
<dbReference type="AlphaFoldDB" id="A0AAV2NGJ0"/>
<dbReference type="EMBL" id="OZ034837">
    <property type="protein sequence ID" value="CAL1678569.1"/>
    <property type="molecule type" value="Genomic_DNA"/>
</dbReference>
<feature type="domain" description="UBP-type" evidence="11">
    <location>
        <begin position="280"/>
        <end position="374"/>
    </location>
</feature>